<comment type="caution">
    <text evidence="2">The sequence shown here is derived from an EMBL/GenBank/DDBJ whole genome shotgun (WGS) entry which is preliminary data.</text>
</comment>
<name>A0A8J4DPR9_9ACTN</name>
<evidence type="ECO:0000313" key="3">
    <source>
        <dbReference type="Proteomes" id="UP000619260"/>
    </source>
</evidence>
<dbReference type="AlphaFoldDB" id="A0A8J4DPR9"/>
<evidence type="ECO:0000256" key="1">
    <source>
        <dbReference type="SAM" id="MobiDB-lite"/>
    </source>
</evidence>
<feature type="region of interest" description="Disordered" evidence="1">
    <location>
        <begin position="397"/>
        <end position="434"/>
    </location>
</feature>
<evidence type="ECO:0000313" key="2">
    <source>
        <dbReference type="EMBL" id="GIJ46255.1"/>
    </source>
</evidence>
<dbReference type="EMBL" id="BOPF01000009">
    <property type="protein sequence ID" value="GIJ46255.1"/>
    <property type="molecule type" value="Genomic_DNA"/>
</dbReference>
<feature type="compositionally biased region" description="Basic and acidic residues" evidence="1">
    <location>
        <begin position="414"/>
        <end position="434"/>
    </location>
</feature>
<reference evidence="2" key="1">
    <citation type="submission" date="2021-01" db="EMBL/GenBank/DDBJ databases">
        <title>Whole genome shotgun sequence of Virgisporangium aliadipatigenens NBRC 105644.</title>
        <authorList>
            <person name="Komaki H."/>
            <person name="Tamura T."/>
        </authorList>
    </citation>
    <scope>NUCLEOTIDE SEQUENCE</scope>
    <source>
        <strain evidence="2">NBRC 105644</strain>
    </source>
</reference>
<proteinExistence type="predicted"/>
<sequence length="434" mass="48293">MNAYTDTAFTVRVDLVWLPHATAGPEAGWLLLRRVVTPSRSGDGSAVLADARACTEFWISELIDEEVLADPPPLAPVSSWPALLRGEYVDFVESPVPLYLMRRAELDLASTPRPLLEAGLAVRVTDGQARVVAARVGLVAGDPLTHHVRETFCERLGLARRDTADAPPPLDESRWAADLAGQLRLVGTRGVQIGDHNVQVNRFVADAPNVHLDFTRVLERHDVRDALRQLQAAPGDYTRRRELVRALAGHGWFFRAEPVTLRIGPDGSFLRLLADLLLFDVRGLRVGSHGRQVNRFVSVVTDTPGAAELLRGNDRLARLLTECVCPSPGSHLNVADLSSEALRAFHGLTPEWRDGRTRNLNERPGTTRVFRFVDGLMVGEHNRQEVSHEVRAHALSVFAPRTPPPPAHQKRRTERQVEREPEAQHVVQQERLHY</sequence>
<organism evidence="2 3">
    <name type="scientific">Virgisporangium aliadipatigenens</name>
    <dbReference type="NCBI Taxonomy" id="741659"/>
    <lineage>
        <taxon>Bacteria</taxon>
        <taxon>Bacillati</taxon>
        <taxon>Actinomycetota</taxon>
        <taxon>Actinomycetes</taxon>
        <taxon>Micromonosporales</taxon>
        <taxon>Micromonosporaceae</taxon>
        <taxon>Virgisporangium</taxon>
    </lineage>
</organism>
<protein>
    <submittedName>
        <fullName evidence="2">Uncharacterized protein</fullName>
    </submittedName>
</protein>
<accession>A0A8J4DPR9</accession>
<gene>
    <name evidence="2" type="ORF">Val02_31410</name>
</gene>
<keyword evidence="3" id="KW-1185">Reference proteome</keyword>
<dbReference type="RefSeq" id="WP_203899767.1">
    <property type="nucleotide sequence ID" value="NZ_BOPF01000009.1"/>
</dbReference>
<dbReference type="Proteomes" id="UP000619260">
    <property type="component" value="Unassembled WGS sequence"/>
</dbReference>